<dbReference type="RefSeq" id="WP_071777815.1">
    <property type="nucleotide sequence ID" value="NZ_CM001402.1"/>
</dbReference>
<feature type="domain" description="GIY-YIG" evidence="1">
    <location>
        <begin position="9"/>
        <end position="69"/>
    </location>
</feature>
<dbReference type="InterPro" id="IPR000305">
    <property type="entry name" value="GIY-YIG_endonuc"/>
</dbReference>
<dbReference type="Pfam" id="PF01541">
    <property type="entry name" value="GIY-YIG"/>
    <property type="match status" value="1"/>
</dbReference>
<reference evidence="2 3" key="1">
    <citation type="submission" date="2016-11" db="EMBL/GenBank/DDBJ databases">
        <title>Genomic analysis of Caldithrix abyssi and proposal of a novel bacterial phylum Caldithrichaeota.</title>
        <authorList>
            <person name="Kublanov I."/>
            <person name="Sigalova O."/>
            <person name="Gavrilov S."/>
            <person name="Lebedinsky A."/>
            <person name="Ivanova N."/>
            <person name="Daum C."/>
            <person name="Reddy T."/>
            <person name="Klenk H.P."/>
            <person name="Goker M."/>
            <person name="Reva O."/>
            <person name="Miroshnichenko M."/>
            <person name="Kyprides N."/>
            <person name="Woyke T."/>
            <person name="Gelfand M."/>
        </authorList>
    </citation>
    <scope>NUCLEOTIDE SEQUENCE [LARGE SCALE GENOMIC DNA]</scope>
    <source>
        <strain evidence="2 3">LF13</strain>
    </source>
</reference>
<dbReference type="Proteomes" id="UP000183868">
    <property type="component" value="Chromosome"/>
</dbReference>
<dbReference type="GO" id="GO:0004519">
    <property type="term" value="F:endonuclease activity"/>
    <property type="evidence" value="ECO:0007669"/>
    <property type="project" value="UniProtKB-KW"/>
</dbReference>
<evidence type="ECO:0000259" key="1">
    <source>
        <dbReference type="PROSITE" id="PS50164"/>
    </source>
</evidence>
<dbReference type="AlphaFoldDB" id="A0A1J1C4L3"/>
<sequence>MKAFFYLMKDYYLYILYSSRLDRYYVGISHDPEERLKYHNSFPRGWTVRGRPWQLVFTKKFADRPTAEK</sequence>
<dbReference type="KEGG" id="caby:Cabys_474"/>
<keyword evidence="2" id="KW-0255">Endonuclease</keyword>
<accession>A0A1J1C4L3</accession>
<evidence type="ECO:0000313" key="2">
    <source>
        <dbReference type="EMBL" id="APF17225.1"/>
    </source>
</evidence>
<protein>
    <submittedName>
        <fullName evidence="2">Putative endonuclease</fullName>
    </submittedName>
</protein>
<evidence type="ECO:0000313" key="3">
    <source>
        <dbReference type="Proteomes" id="UP000183868"/>
    </source>
</evidence>
<proteinExistence type="predicted"/>
<gene>
    <name evidence="2" type="ORF">Cabys_474</name>
</gene>
<name>A0A1J1C4L3_CALAY</name>
<keyword evidence="2" id="KW-0378">Hydrolase</keyword>
<dbReference type="EMBL" id="CP018099">
    <property type="protein sequence ID" value="APF17225.1"/>
    <property type="molecule type" value="Genomic_DNA"/>
</dbReference>
<dbReference type="InterPro" id="IPR035901">
    <property type="entry name" value="GIY-YIG_endonuc_sf"/>
</dbReference>
<dbReference type="SUPFAM" id="SSF82771">
    <property type="entry name" value="GIY-YIG endonuclease"/>
    <property type="match status" value="1"/>
</dbReference>
<organism evidence="2 3">
    <name type="scientific">Caldithrix abyssi DSM 13497</name>
    <dbReference type="NCBI Taxonomy" id="880073"/>
    <lineage>
        <taxon>Bacteria</taxon>
        <taxon>Pseudomonadati</taxon>
        <taxon>Calditrichota</taxon>
        <taxon>Calditrichia</taxon>
        <taxon>Calditrichales</taxon>
        <taxon>Calditrichaceae</taxon>
        <taxon>Caldithrix</taxon>
    </lineage>
</organism>
<dbReference type="Gene3D" id="3.40.1440.10">
    <property type="entry name" value="GIY-YIG endonuclease"/>
    <property type="match status" value="1"/>
</dbReference>
<dbReference type="PROSITE" id="PS50164">
    <property type="entry name" value="GIY_YIG"/>
    <property type="match status" value="1"/>
</dbReference>
<keyword evidence="2" id="KW-0540">Nuclease</keyword>